<dbReference type="Proteomes" id="UP001169862">
    <property type="component" value="Unassembled WGS sequence"/>
</dbReference>
<dbReference type="InterPro" id="IPR051316">
    <property type="entry name" value="Zinc-reg_GTPase_activator"/>
</dbReference>
<sequence>MQSSELQQNTPLIPTHIITGFLGTGKTTAINHLISQKPAHEKWAVIINEFGQIGVDQTAIPTQDDIHIKEIAGGCVCCALGPALTINLAMLIRRIQPDRIIIEPTGLGHPSGLIDIIQGESFCSVLSLHSVICLLDPRAMDDPRTTSHETFIDQLNLADYIVLNKTDVASDTQLDQALKLAENMYPPKQAILKMAYGKVPIEVLNTQHIDEFSASFPLSHEAEHTRSLLVTPPLQPLMLTEPAKPIMKTGFSNDIYSCGWVFHRDDIFDYEALLTLINSISPVLRLKGVFRTSKHRVFFNNVSGELSITPIAWRRDSRMEILSQTKLDWAYIEEQLLRSLAGKSHNE</sequence>
<evidence type="ECO:0000313" key="3">
    <source>
        <dbReference type="EMBL" id="MDO6452663.1"/>
    </source>
</evidence>
<accession>A0AAW7XI53</accession>
<organism evidence="3 4">
    <name type="scientific">Neptunomonas phycophila</name>
    <dbReference type="NCBI Taxonomy" id="1572645"/>
    <lineage>
        <taxon>Bacteria</taxon>
        <taxon>Pseudomonadati</taxon>
        <taxon>Pseudomonadota</taxon>
        <taxon>Gammaproteobacteria</taxon>
        <taxon>Oceanospirillales</taxon>
        <taxon>Oceanospirillaceae</taxon>
        <taxon>Neptunomonas</taxon>
    </lineage>
</organism>
<dbReference type="SMART" id="SM00833">
    <property type="entry name" value="CobW_C"/>
    <property type="match status" value="1"/>
</dbReference>
<evidence type="ECO:0000313" key="4">
    <source>
        <dbReference type="Proteomes" id="UP001169862"/>
    </source>
</evidence>
<dbReference type="InterPro" id="IPR003495">
    <property type="entry name" value="CobW/HypB/UreG_nucleotide-bd"/>
</dbReference>
<dbReference type="InterPro" id="IPR027417">
    <property type="entry name" value="P-loop_NTPase"/>
</dbReference>
<proteinExistence type="predicted"/>
<dbReference type="InterPro" id="IPR011629">
    <property type="entry name" value="CobW-like_C"/>
</dbReference>
<dbReference type="Pfam" id="PF02492">
    <property type="entry name" value="cobW"/>
    <property type="match status" value="1"/>
</dbReference>
<gene>
    <name evidence="3" type="ORF">Q4490_03710</name>
</gene>
<dbReference type="GO" id="GO:0005737">
    <property type="term" value="C:cytoplasm"/>
    <property type="evidence" value="ECO:0007669"/>
    <property type="project" value="TreeGrafter"/>
</dbReference>
<evidence type="ECO:0000259" key="2">
    <source>
        <dbReference type="SMART" id="SM00833"/>
    </source>
</evidence>
<feature type="domain" description="CobW C-terminal" evidence="2">
    <location>
        <begin position="257"/>
        <end position="340"/>
    </location>
</feature>
<dbReference type="CDD" id="cd03112">
    <property type="entry name" value="CobW-like"/>
    <property type="match status" value="1"/>
</dbReference>
<protein>
    <submittedName>
        <fullName evidence="3">GTP-binding protein</fullName>
    </submittedName>
</protein>
<comment type="caution">
    <text evidence="3">The sequence shown here is derived from an EMBL/GenBank/DDBJ whole genome shotgun (WGS) entry which is preliminary data.</text>
</comment>
<dbReference type="AlphaFoldDB" id="A0AAW7XI53"/>
<dbReference type="PANTHER" id="PTHR13748">
    <property type="entry name" value="COBW-RELATED"/>
    <property type="match status" value="1"/>
</dbReference>
<dbReference type="SUPFAM" id="SSF52540">
    <property type="entry name" value="P-loop containing nucleoside triphosphate hydrolases"/>
    <property type="match status" value="1"/>
</dbReference>
<dbReference type="PANTHER" id="PTHR13748:SF46">
    <property type="entry name" value="ZINC CHAPERONE YEIR"/>
    <property type="match status" value="1"/>
</dbReference>
<name>A0AAW7XI53_9GAMM</name>
<evidence type="ECO:0000256" key="1">
    <source>
        <dbReference type="ARBA" id="ARBA00045658"/>
    </source>
</evidence>
<dbReference type="RefSeq" id="WP_303548693.1">
    <property type="nucleotide sequence ID" value="NZ_JAUOPG010000002.1"/>
</dbReference>
<dbReference type="Pfam" id="PF07683">
    <property type="entry name" value="CobW_C"/>
    <property type="match status" value="1"/>
</dbReference>
<dbReference type="Gene3D" id="3.40.50.300">
    <property type="entry name" value="P-loop containing nucleotide triphosphate hydrolases"/>
    <property type="match status" value="1"/>
</dbReference>
<reference evidence="3" key="1">
    <citation type="submission" date="2023-07" db="EMBL/GenBank/DDBJ databases">
        <title>Genome content predicts the carbon catabolic preferences of heterotrophic bacteria.</title>
        <authorList>
            <person name="Gralka M."/>
        </authorList>
    </citation>
    <scope>NUCLEOTIDE SEQUENCE</scope>
    <source>
        <strain evidence="3">I2M16</strain>
    </source>
</reference>
<dbReference type="EMBL" id="JAUOPG010000002">
    <property type="protein sequence ID" value="MDO6452663.1"/>
    <property type="molecule type" value="Genomic_DNA"/>
</dbReference>
<comment type="function">
    <text evidence="1">Zinc chaperone that directly transfers zinc cofactor to target proteins, thereby activating them. Zinc is transferred from the CXCC motif in the GTPase domain to the zinc binding site in target proteins in a process requiring GTP hydrolysis.</text>
</comment>